<keyword evidence="2" id="KW-0444">Lipid biosynthesis</keyword>
<dbReference type="AlphaFoldDB" id="A0AAE0CF13"/>
<evidence type="ECO:0000256" key="1">
    <source>
        <dbReference type="ARBA" id="ARBA00004141"/>
    </source>
</evidence>
<evidence type="ECO:0000256" key="2">
    <source>
        <dbReference type="ARBA" id="ARBA00022516"/>
    </source>
</evidence>
<keyword evidence="5" id="KW-0276">Fatty acid metabolism</keyword>
<evidence type="ECO:0000256" key="9">
    <source>
        <dbReference type="ARBA" id="ARBA00023160"/>
    </source>
</evidence>
<feature type="transmembrane region" description="Helical" evidence="10">
    <location>
        <begin position="226"/>
        <end position="245"/>
    </location>
</feature>
<dbReference type="Pfam" id="PF01151">
    <property type="entry name" value="ELO"/>
    <property type="match status" value="1"/>
</dbReference>
<evidence type="ECO:0000256" key="8">
    <source>
        <dbReference type="ARBA" id="ARBA00023136"/>
    </source>
</evidence>
<dbReference type="Proteomes" id="UP001190700">
    <property type="component" value="Unassembled WGS sequence"/>
</dbReference>
<dbReference type="GO" id="GO:0009922">
    <property type="term" value="F:fatty acid elongase activity"/>
    <property type="evidence" value="ECO:0007669"/>
    <property type="project" value="InterPro"/>
</dbReference>
<evidence type="ECO:0000256" key="10">
    <source>
        <dbReference type="SAM" id="Phobius"/>
    </source>
</evidence>
<dbReference type="GO" id="GO:0019367">
    <property type="term" value="P:fatty acid elongation, saturated fatty acid"/>
    <property type="evidence" value="ECO:0007669"/>
    <property type="project" value="TreeGrafter"/>
</dbReference>
<evidence type="ECO:0000256" key="6">
    <source>
        <dbReference type="ARBA" id="ARBA00022989"/>
    </source>
</evidence>
<evidence type="ECO:0000313" key="11">
    <source>
        <dbReference type="EMBL" id="KAK3253188.1"/>
    </source>
</evidence>
<gene>
    <name evidence="11" type="ORF">CYMTET_37550</name>
</gene>
<organism evidence="11 12">
    <name type="scientific">Cymbomonas tetramitiformis</name>
    <dbReference type="NCBI Taxonomy" id="36881"/>
    <lineage>
        <taxon>Eukaryota</taxon>
        <taxon>Viridiplantae</taxon>
        <taxon>Chlorophyta</taxon>
        <taxon>Pyramimonadophyceae</taxon>
        <taxon>Pyramimonadales</taxon>
        <taxon>Pyramimonadaceae</taxon>
        <taxon>Cymbomonas</taxon>
    </lineage>
</organism>
<feature type="transmembrane region" description="Helical" evidence="10">
    <location>
        <begin position="158"/>
        <end position="175"/>
    </location>
</feature>
<dbReference type="GO" id="GO:0042761">
    <property type="term" value="P:very long-chain fatty acid biosynthetic process"/>
    <property type="evidence" value="ECO:0007669"/>
    <property type="project" value="TreeGrafter"/>
</dbReference>
<keyword evidence="3" id="KW-0808">Transferase</keyword>
<sequence length="284" mass="32807">MEQVLEADKMVADFIFKGFEDLGWKIQPISPATAELPLVVSPAPLLASLLGYFIVVAVGLQLRKAFPRDTSKPDSFLLKSLIVFHNVFLVSLSAYMCGGVLYQAWANGYSFWGNAYDASQTEMAKVIYIFYVSKLYEFMDTFIMLMKGNINQVSFLHVYHHGSISLIWWVITYHAPGGDAYFSAALNSWVHVCMYMYYLIAICLPKDAATKRKYLWWGRYLTQMQMFQFFMNFLQAIYCLLFSPYPKFMSQVLLVYMVTLLMLFGHFYYKKHVAAAKAKKDKMK</sequence>
<proteinExistence type="predicted"/>
<feature type="transmembrane region" description="Helical" evidence="10">
    <location>
        <begin position="43"/>
        <end position="62"/>
    </location>
</feature>
<dbReference type="InterPro" id="IPR030457">
    <property type="entry name" value="ELO_CS"/>
</dbReference>
<keyword evidence="8 10" id="KW-0472">Membrane</keyword>
<dbReference type="GO" id="GO:0005789">
    <property type="term" value="C:endoplasmic reticulum membrane"/>
    <property type="evidence" value="ECO:0007669"/>
    <property type="project" value="TreeGrafter"/>
</dbReference>
<dbReference type="PROSITE" id="PS01188">
    <property type="entry name" value="ELO"/>
    <property type="match status" value="1"/>
</dbReference>
<keyword evidence="12" id="KW-1185">Reference proteome</keyword>
<dbReference type="EMBL" id="LGRX02024968">
    <property type="protein sequence ID" value="KAK3253188.1"/>
    <property type="molecule type" value="Genomic_DNA"/>
</dbReference>
<accession>A0AAE0CF13</accession>
<reference evidence="11 12" key="1">
    <citation type="journal article" date="2015" name="Genome Biol. Evol.">
        <title>Comparative Genomics of a Bacterivorous Green Alga Reveals Evolutionary Causalities and Consequences of Phago-Mixotrophic Mode of Nutrition.</title>
        <authorList>
            <person name="Burns J.A."/>
            <person name="Paasch A."/>
            <person name="Narechania A."/>
            <person name="Kim E."/>
        </authorList>
    </citation>
    <scope>NUCLEOTIDE SEQUENCE [LARGE SCALE GENOMIC DNA]</scope>
    <source>
        <strain evidence="11 12">PLY_AMNH</strain>
    </source>
</reference>
<evidence type="ECO:0000256" key="3">
    <source>
        <dbReference type="ARBA" id="ARBA00022679"/>
    </source>
</evidence>
<dbReference type="PANTHER" id="PTHR11157:SF126">
    <property type="entry name" value="ELONGATION OF VERY LONG CHAIN FATTY ACIDS PROTEIN"/>
    <property type="match status" value="1"/>
</dbReference>
<keyword evidence="6 10" id="KW-1133">Transmembrane helix</keyword>
<feature type="transmembrane region" description="Helical" evidence="10">
    <location>
        <begin position="251"/>
        <end position="269"/>
    </location>
</feature>
<comment type="subcellular location">
    <subcellularLocation>
        <location evidence="1">Membrane</location>
        <topology evidence="1">Multi-pass membrane protein</topology>
    </subcellularLocation>
</comment>
<protein>
    <recommendedName>
        <fullName evidence="13">Very-long-chain 3-oxoacyl-CoA synthase</fullName>
    </recommendedName>
</protein>
<dbReference type="PANTHER" id="PTHR11157">
    <property type="entry name" value="FATTY ACID ACYL TRANSFERASE-RELATED"/>
    <property type="match status" value="1"/>
</dbReference>
<feature type="transmembrane region" description="Helical" evidence="10">
    <location>
        <begin position="83"/>
        <end position="106"/>
    </location>
</feature>
<feature type="transmembrane region" description="Helical" evidence="10">
    <location>
        <begin position="126"/>
        <end position="146"/>
    </location>
</feature>
<evidence type="ECO:0008006" key="13">
    <source>
        <dbReference type="Google" id="ProtNLM"/>
    </source>
</evidence>
<name>A0AAE0CF13_9CHLO</name>
<evidence type="ECO:0000256" key="7">
    <source>
        <dbReference type="ARBA" id="ARBA00023098"/>
    </source>
</evidence>
<dbReference type="GO" id="GO:0034625">
    <property type="term" value="P:fatty acid elongation, monounsaturated fatty acid"/>
    <property type="evidence" value="ECO:0007669"/>
    <property type="project" value="TreeGrafter"/>
</dbReference>
<keyword evidence="7" id="KW-0443">Lipid metabolism</keyword>
<evidence type="ECO:0000313" key="12">
    <source>
        <dbReference type="Proteomes" id="UP001190700"/>
    </source>
</evidence>
<dbReference type="GO" id="GO:0034626">
    <property type="term" value="P:fatty acid elongation, polyunsaturated fatty acid"/>
    <property type="evidence" value="ECO:0007669"/>
    <property type="project" value="TreeGrafter"/>
</dbReference>
<dbReference type="GO" id="GO:0030148">
    <property type="term" value="P:sphingolipid biosynthetic process"/>
    <property type="evidence" value="ECO:0007669"/>
    <property type="project" value="TreeGrafter"/>
</dbReference>
<comment type="caution">
    <text evidence="11">The sequence shown here is derived from an EMBL/GenBank/DDBJ whole genome shotgun (WGS) entry which is preliminary data.</text>
</comment>
<dbReference type="InterPro" id="IPR002076">
    <property type="entry name" value="ELO_fam"/>
</dbReference>
<keyword evidence="9" id="KW-0275">Fatty acid biosynthesis</keyword>
<keyword evidence="4 10" id="KW-0812">Transmembrane</keyword>
<evidence type="ECO:0000256" key="5">
    <source>
        <dbReference type="ARBA" id="ARBA00022832"/>
    </source>
</evidence>
<feature type="transmembrane region" description="Helical" evidence="10">
    <location>
        <begin position="181"/>
        <end position="205"/>
    </location>
</feature>
<evidence type="ECO:0000256" key="4">
    <source>
        <dbReference type="ARBA" id="ARBA00022692"/>
    </source>
</evidence>